<organism evidence="2 3">
    <name type="scientific">Ephemerocybe angulata</name>
    <dbReference type="NCBI Taxonomy" id="980116"/>
    <lineage>
        <taxon>Eukaryota</taxon>
        <taxon>Fungi</taxon>
        <taxon>Dikarya</taxon>
        <taxon>Basidiomycota</taxon>
        <taxon>Agaricomycotina</taxon>
        <taxon>Agaricomycetes</taxon>
        <taxon>Agaricomycetidae</taxon>
        <taxon>Agaricales</taxon>
        <taxon>Agaricineae</taxon>
        <taxon>Psathyrellaceae</taxon>
        <taxon>Ephemerocybe</taxon>
    </lineage>
</organism>
<comment type="caution">
    <text evidence="2">The sequence shown here is derived from an EMBL/GenBank/DDBJ whole genome shotgun (WGS) entry which is preliminary data.</text>
</comment>
<gene>
    <name evidence="2" type="ORF">DFP72DRAFT_936022</name>
</gene>
<keyword evidence="3" id="KW-1185">Reference proteome</keyword>
<dbReference type="SUPFAM" id="SSF52540">
    <property type="entry name" value="P-loop containing nucleoside triphosphate hydrolases"/>
    <property type="match status" value="1"/>
</dbReference>
<reference evidence="2 3" key="1">
    <citation type="submission" date="2020-07" db="EMBL/GenBank/DDBJ databases">
        <title>Comparative genomics of pyrophilous fungi reveals a link between fire events and developmental genes.</title>
        <authorList>
            <consortium name="DOE Joint Genome Institute"/>
            <person name="Steindorff A.S."/>
            <person name="Carver A."/>
            <person name="Calhoun S."/>
            <person name="Stillman K."/>
            <person name="Liu H."/>
            <person name="Lipzen A."/>
            <person name="Pangilinan J."/>
            <person name="Labutti K."/>
            <person name="Bruns T.D."/>
            <person name="Grigoriev I.V."/>
        </authorList>
    </citation>
    <scope>NUCLEOTIDE SEQUENCE [LARGE SCALE GENOMIC DNA]</scope>
    <source>
        <strain evidence="2 3">CBS 144469</strain>
    </source>
</reference>
<dbReference type="GO" id="GO:0005525">
    <property type="term" value="F:GTP binding"/>
    <property type="evidence" value="ECO:0007669"/>
    <property type="project" value="InterPro"/>
</dbReference>
<name>A0A8H6HB46_9AGAR</name>
<dbReference type="EMBL" id="JACGCI010000163">
    <property type="protein sequence ID" value="KAF6742882.1"/>
    <property type="molecule type" value="Genomic_DNA"/>
</dbReference>
<keyword evidence="2" id="KW-0378">Hydrolase</keyword>
<evidence type="ECO:0000259" key="1">
    <source>
        <dbReference type="Pfam" id="PF01926"/>
    </source>
</evidence>
<sequence length="279" mass="31368">MPKRRPQTKEGKDIKKFFKGAAREVQPGDVFIPVLGPTGPGKSTFINNLLGPDAPRKAAVSDGFDSCTRTCSMYFLDGPFARTESYNRVKGRIILVDTPGFDDSSMSEWEALDEVRLSILSLYKMNIEVAGVIYMMPIFPLRATHTDQDNLASFQDLYGGNDFLRVAFVTTRWDIGGRGATPTPKEFEERCEREQQLRAALGGARRDAHNALLLRLADNAGSAWAVVDAIIQRFARSQPEQGIRLSYLEKLKDERKGRHSRSSVISDAIVRSFRRFLRF</sequence>
<dbReference type="CDD" id="cd00882">
    <property type="entry name" value="Ras_like_GTPase"/>
    <property type="match status" value="1"/>
</dbReference>
<proteinExistence type="predicted"/>
<protein>
    <submittedName>
        <fullName evidence="2">P-loop containing nucleoside triphosphate hydrolase protein</fullName>
    </submittedName>
</protein>
<dbReference type="AlphaFoldDB" id="A0A8H6HB46"/>
<dbReference type="Pfam" id="PF01926">
    <property type="entry name" value="MMR_HSR1"/>
    <property type="match status" value="1"/>
</dbReference>
<dbReference type="OrthoDB" id="8954335at2759"/>
<accession>A0A8H6HB46</accession>
<dbReference type="InterPro" id="IPR006073">
    <property type="entry name" value="GTP-bd"/>
</dbReference>
<evidence type="ECO:0000313" key="2">
    <source>
        <dbReference type="EMBL" id="KAF6742882.1"/>
    </source>
</evidence>
<dbReference type="Proteomes" id="UP000521943">
    <property type="component" value="Unassembled WGS sequence"/>
</dbReference>
<dbReference type="InterPro" id="IPR027417">
    <property type="entry name" value="P-loop_NTPase"/>
</dbReference>
<evidence type="ECO:0000313" key="3">
    <source>
        <dbReference type="Proteomes" id="UP000521943"/>
    </source>
</evidence>
<dbReference type="Gene3D" id="3.40.50.300">
    <property type="entry name" value="P-loop containing nucleotide triphosphate hydrolases"/>
    <property type="match status" value="1"/>
</dbReference>
<dbReference type="GO" id="GO:0016787">
    <property type="term" value="F:hydrolase activity"/>
    <property type="evidence" value="ECO:0007669"/>
    <property type="project" value="UniProtKB-KW"/>
</dbReference>
<feature type="domain" description="G" evidence="1">
    <location>
        <begin position="34"/>
        <end position="118"/>
    </location>
</feature>